<evidence type="ECO:0000313" key="9">
    <source>
        <dbReference type="EMBL" id="ACL73795.1"/>
    </source>
</evidence>
<dbReference type="UniPathway" id="UPA00115">
    <property type="reaction ID" value="UER00409"/>
</dbReference>
<evidence type="ECO:0000256" key="6">
    <source>
        <dbReference type="ARBA" id="ARBA00020337"/>
    </source>
</evidence>
<dbReference type="RefSeq" id="WP_012639270.1">
    <property type="nucleotide sequence ID" value="NC_011901.1"/>
</dbReference>
<name>B8GMY0_THISH</name>
<dbReference type="GO" id="GO:0006098">
    <property type="term" value="P:pentose-phosphate shunt"/>
    <property type="evidence" value="ECO:0007669"/>
    <property type="project" value="UniProtKB-UniPathway"/>
</dbReference>
<dbReference type="GO" id="GO:0005975">
    <property type="term" value="P:carbohydrate metabolic process"/>
    <property type="evidence" value="ECO:0007669"/>
    <property type="project" value="UniProtKB-UniRule"/>
</dbReference>
<dbReference type="PANTHER" id="PTHR11054:SF0">
    <property type="entry name" value="6-PHOSPHOGLUCONOLACTONASE"/>
    <property type="match status" value="1"/>
</dbReference>
<dbReference type="PANTHER" id="PTHR11054">
    <property type="entry name" value="6-PHOSPHOGLUCONOLACTONASE"/>
    <property type="match status" value="1"/>
</dbReference>
<dbReference type="eggNOG" id="COG0363">
    <property type="taxonomic scope" value="Bacteria"/>
</dbReference>
<evidence type="ECO:0000256" key="4">
    <source>
        <dbReference type="ARBA" id="ARBA00010662"/>
    </source>
</evidence>
<proteinExistence type="inferred from homology"/>
<comment type="similarity">
    <text evidence="4 7">Belongs to the glucosamine/galactosamine-6-phosphate isomerase family. 6-phosphogluconolactonase subfamily.</text>
</comment>
<reference evidence="9 10" key="1">
    <citation type="journal article" date="2011" name="Stand. Genomic Sci.">
        <title>Complete genome sequence of 'Thioalkalivibrio sulfidophilus' HL-EbGr7.</title>
        <authorList>
            <person name="Muyzer G."/>
            <person name="Sorokin D.Y."/>
            <person name="Mavromatis K."/>
            <person name="Lapidus A."/>
            <person name="Clum A."/>
            <person name="Ivanova N."/>
            <person name="Pati A."/>
            <person name="d'Haeseleer P."/>
            <person name="Woyke T."/>
            <person name="Kyrpides N.C."/>
        </authorList>
    </citation>
    <scope>NUCLEOTIDE SEQUENCE [LARGE SCALE GENOMIC DNA]</scope>
    <source>
        <strain evidence="9 10">HL-EbGR7</strain>
    </source>
</reference>
<evidence type="ECO:0000259" key="8">
    <source>
        <dbReference type="Pfam" id="PF01182"/>
    </source>
</evidence>
<dbReference type="SUPFAM" id="SSF100950">
    <property type="entry name" value="NagB/RpiA/CoA transferase-like"/>
    <property type="match status" value="1"/>
</dbReference>
<accession>B8GMY0</accession>
<dbReference type="Gene3D" id="3.40.50.1360">
    <property type="match status" value="1"/>
</dbReference>
<evidence type="ECO:0000256" key="1">
    <source>
        <dbReference type="ARBA" id="ARBA00000832"/>
    </source>
</evidence>
<feature type="domain" description="Glucosamine/galactosamine-6-phosphate isomerase" evidence="8">
    <location>
        <begin position="13"/>
        <end position="231"/>
    </location>
</feature>
<evidence type="ECO:0000256" key="5">
    <source>
        <dbReference type="ARBA" id="ARBA00013198"/>
    </source>
</evidence>
<dbReference type="HOGENOM" id="CLU_053947_2_0_6"/>
<dbReference type="EC" id="3.1.1.31" evidence="5 7"/>
<dbReference type="EMBL" id="CP001339">
    <property type="protein sequence ID" value="ACL73795.1"/>
    <property type="molecule type" value="Genomic_DNA"/>
</dbReference>
<dbReference type="NCBIfam" id="TIGR01198">
    <property type="entry name" value="pgl"/>
    <property type="match status" value="1"/>
</dbReference>
<keyword evidence="7" id="KW-0378">Hydrolase</keyword>
<dbReference type="OrthoDB" id="9810967at2"/>
<dbReference type="STRING" id="396588.Tgr7_2720"/>
<dbReference type="InterPro" id="IPR039104">
    <property type="entry name" value="6PGL"/>
</dbReference>
<dbReference type="KEGG" id="tgr:Tgr7_2720"/>
<comment type="pathway">
    <text evidence="3 7">Carbohydrate degradation; pentose phosphate pathway; D-ribulose 5-phosphate from D-glucose 6-phosphate (oxidative stage): step 2/3.</text>
</comment>
<dbReference type="Pfam" id="PF01182">
    <property type="entry name" value="Glucosamine_iso"/>
    <property type="match status" value="1"/>
</dbReference>
<gene>
    <name evidence="7" type="primary">pgl</name>
    <name evidence="9" type="ordered locus">Tgr7_2720</name>
</gene>
<dbReference type="InterPro" id="IPR005900">
    <property type="entry name" value="6-phosphogluconolactonase_DevB"/>
</dbReference>
<protein>
    <recommendedName>
        <fullName evidence="6 7">6-phosphogluconolactonase</fullName>
        <shortName evidence="7">6PGL</shortName>
        <ecNumber evidence="5 7">3.1.1.31</ecNumber>
    </recommendedName>
</protein>
<keyword evidence="10" id="KW-1185">Reference proteome</keyword>
<dbReference type="CDD" id="cd01400">
    <property type="entry name" value="6PGL"/>
    <property type="match status" value="1"/>
</dbReference>
<dbReference type="InterPro" id="IPR037171">
    <property type="entry name" value="NagB/RpiA_transferase-like"/>
</dbReference>
<comment type="function">
    <text evidence="2 7">Hydrolysis of 6-phosphogluconolactone to 6-phosphogluconate.</text>
</comment>
<evidence type="ECO:0000256" key="3">
    <source>
        <dbReference type="ARBA" id="ARBA00004961"/>
    </source>
</evidence>
<dbReference type="GO" id="GO:0017057">
    <property type="term" value="F:6-phosphogluconolactonase activity"/>
    <property type="evidence" value="ECO:0007669"/>
    <property type="project" value="UniProtKB-UniRule"/>
</dbReference>
<sequence>MNHPREPQLRIHPDPEELAATVASEVLDLAARCIRAHGVFRIALAGGRTPRALYEHLAQIGPGHGDWSHWEIFYGDERCVPQDDLDSNHRMAREAWLDRVPIAPEHIHPMVTDPNDPAGDARRYGAHLSELPRREGMPVFDLVLLGLGPDGHTASLFPGTDILAVTDRPVAAVYVPEKDNWRISLTRPALEQADALWFLVTGSDKADTVARVLHPAGAEDAALPAALLAPARPPVWHLDRDAARSLIADGGD</sequence>
<dbReference type="InterPro" id="IPR006148">
    <property type="entry name" value="Glc/Gal-6P_isomerase"/>
</dbReference>
<dbReference type="AlphaFoldDB" id="B8GMY0"/>
<evidence type="ECO:0000256" key="7">
    <source>
        <dbReference type="RuleBase" id="RU365095"/>
    </source>
</evidence>
<evidence type="ECO:0000313" key="10">
    <source>
        <dbReference type="Proteomes" id="UP000002383"/>
    </source>
</evidence>
<dbReference type="Proteomes" id="UP000002383">
    <property type="component" value="Chromosome"/>
</dbReference>
<evidence type="ECO:0000256" key="2">
    <source>
        <dbReference type="ARBA" id="ARBA00002681"/>
    </source>
</evidence>
<organism evidence="9 10">
    <name type="scientific">Thioalkalivibrio sulfidiphilus (strain HL-EbGR7)</name>
    <dbReference type="NCBI Taxonomy" id="396588"/>
    <lineage>
        <taxon>Bacteria</taxon>
        <taxon>Pseudomonadati</taxon>
        <taxon>Pseudomonadota</taxon>
        <taxon>Gammaproteobacteria</taxon>
        <taxon>Chromatiales</taxon>
        <taxon>Ectothiorhodospiraceae</taxon>
        <taxon>Thioalkalivibrio</taxon>
    </lineage>
</organism>
<comment type="catalytic activity">
    <reaction evidence="1 7">
        <text>6-phospho-D-glucono-1,5-lactone + H2O = 6-phospho-D-gluconate + H(+)</text>
        <dbReference type="Rhea" id="RHEA:12556"/>
        <dbReference type="ChEBI" id="CHEBI:15377"/>
        <dbReference type="ChEBI" id="CHEBI:15378"/>
        <dbReference type="ChEBI" id="CHEBI:57955"/>
        <dbReference type="ChEBI" id="CHEBI:58759"/>
        <dbReference type="EC" id="3.1.1.31"/>
    </reaction>
</comment>